<feature type="region of interest" description="Disordered" evidence="1">
    <location>
        <begin position="29"/>
        <end position="53"/>
    </location>
</feature>
<evidence type="ECO:0000313" key="4">
    <source>
        <dbReference type="Proteomes" id="UP000562464"/>
    </source>
</evidence>
<dbReference type="AlphaFoldDB" id="A0A841C7V1"/>
<dbReference type="Pfam" id="PF18135">
    <property type="entry name" value="Type_ISP_C"/>
    <property type="match status" value="1"/>
</dbReference>
<feature type="compositionally biased region" description="Basic residues" evidence="1">
    <location>
        <begin position="42"/>
        <end position="51"/>
    </location>
</feature>
<feature type="domain" description="Type ISP restriction-modification enzyme LLaBIII C-terminal specificity" evidence="2">
    <location>
        <begin position="2"/>
        <end position="106"/>
    </location>
</feature>
<accession>A0A841C7V1</accession>
<evidence type="ECO:0000256" key="1">
    <source>
        <dbReference type="SAM" id="MobiDB-lite"/>
    </source>
</evidence>
<proteinExistence type="predicted"/>
<sequence>MLKDKEKYAEISQNLDDLHLNYEHQPSWEGETVTGEESGNLRVKKMKHPKVRNSERKSVNDLMRLIFNESITISNIPEQAYEYVVNGRPAIEWIIDQYQVKTDKNQALPMTRMILHLKIHAVSWICCFM</sequence>
<dbReference type="RefSeq" id="WP_246415566.1">
    <property type="nucleotide sequence ID" value="NZ_JACHHV010000005.1"/>
</dbReference>
<protein>
    <submittedName>
        <fullName evidence="3">Putative helicase</fullName>
    </submittedName>
</protein>
<gene>
    <name evidence="3" type="ORF">HNQ37_000503</name>
</gene>
<keyword evidence="3" id="KW-0347">Helicase</keyword>
<dbReference type="GO" id="GO:0004386">
    <property type="term" value="F:helicase activity"/>
    <property type="evidence" value="ECO:0007669"/>
    <property type="project" value="UniProtKB-KW"/>
</dbReference>
<organism evidence="3 4">
    <name type="scientific">Lactovum miscens</name>
    <dbReference type="NCBI Taxonomy" id="190387"/>
    <lineage>
        <taxon>Bacteria</taxon>
        <taxon>Bacillati</taxon>
        <taxon>Bacillota</taxon>
        <taxon>Bacilli</taxon>
        <taxon>Lactobacillales</taxon>
        <taxon>Streptococcaceae</taxon>
        <taxon>Lactovum</taxon>
    </lineage>
</organism>
<dbReference type="EMBL" id="JACHHV010000005">
    <property type="protein sequence ID" value="MBB5887631.1"/>
    <property type="molecule type" value="Genomic_DNA"/>
</dbReference>
<name>A0A841C7V1_9LACT</name>
<dbReference type="InterPro" id="IPR041635">
    <property type="entry name" value="Type_ISP_LLaBIII_C"/>
</dbReference>
<comment type="caution">
    <text evidence="3">The sequence shown here is derived from an EMBL/GenBank/DDBJ whole genome shotgun (WGS) entry which is preliminary data.</text>
</comment>
<keyword evidence="3" id="KW-0067">ATP-binding</keyword>
<evidence type="ECO:0000313" key="3">
    <source>
        <dbReference type="EMBL" id="MBB5887631.1"/>
    </source>
</evidence>
<keyword evidence="3" id="KW-0378">Hydrolase</keyword>
<keyword evidence="4" id="KW-1185">Reference proteome</keyword>
<keyword evidence="3" id="KW-0547">Nucleotide-binding</keyword>
<reference evidence="3 4" key="1">
    <citation type="submission" date="2020-08" db="EMBL/GenBank/DDBJ databases">
        <title>Genomic Encyclopedia of Type Strains, Phase IV (KMG-IV): sequencing the most valuable type-strain genomes for metagenomic binning, comparative biology and taxonomic classification.</title>
        <authorList>
            <person name="Goeker M."/>
        </authorList>
    </citation>
    <scope>NUCLEOTIDE SEQUENCE [LARGE SCALE GENOMIC DNA]</scope>
    <source>
        <strain evidence="3 4">DSM 14925</strain>
    </source>
</reference>
<evidence type="ECO:0000259" key="2">
    <source>
        <dbReference type="Pfam" id="PF18135"/>
    </source>
</evidence>
<dbReference type="Proteomes" id="UP000562464">
    <property type="component" value="Unassembled WGS sequence"/>
</dbReference>